<protein>
    <submittedName>
        <fullName evidence="1">Uncharacterized protein</fullName>
    </submittedName>
</protein>
<dbReference type="Proteomes" id="UP000322873">
    <property type="component" value="Unassembled WGS sequence"/>
</dbReference>
<organism evidence="1 2">
    <name type="scientific">Monilinia fructicola</name>
    <name type="common">Brown rot fungus</name>
    <name type="synonym">Ciboria fructicola</name>
    <dbReference type="NCBI Taxonomy" id="38448"/>
    <lineage>
        <taxon>Eukaryota</taxon>
        <taxon>Fungi</taxon>
        <taxon>Dikarya</taxon>
        <taxon>Ascomycota</taxon>
        <taxon>Pezizomycotina</taxon>
        <taxon>Leotiomycetes</taxon>
        <taxon>Helotiales</taxon>
        <taxon>Sclerotiniaceae</taxon>
        <taxon>Monilinia</taxon>
    </lineage>
</organism>
<keyword evidence="2" id="KW-1185">Reference proteome</keyword>
<reference evidence="1 2" key="1">
    <citation type="submission" date="2019-06" db="EMBL/GenBank/DDBJ databases">
        <title>Genome Sequence of the Brown Rot Fungal Pathogen Monilinia fructicola.</title>
        <authorList>
            <person name="De Miccolis Angelini R.M."/>
            <person name="Landi L."/>
            <person name="Abate D."/>
            <person name="Pollastro S."/>
            <person name="Romanazzi G."/>
            <person name="Faretra F."/>
        </authorList>
    </citation>
    <scope>NUCLEOTIDE SEQUENCE [LARGE SCALE GENOMIC DNA]</scope>
    <source>
        <strain evidence="1 2">Mfrc123</strain>
    </source>
</reference>
<evidence type="ECO:0000313" key="2">
    <source>
        <dbReference type="Proteomes" id="UP000322873"/>
    </source>
</evidence>
<proteinExistence type="predicted"/>
<accession>A0A5M9JAY9</accession>
<comment type="caution">
    <text evidence="1">The sequence shown here is derived from an EMBL/GenBank/DDBJ whole genome shotgun (WGS) entry which is preliminary data.</text>
</comment>
<dbReference type="AlphaFoldDB" id="A0A5M9JAY9"/>
<sequence>MRCYGSIIAGNSVSPQDNENRRGKFITLQKYALNSPQYPILSAFSPLKLSSATFVISHTTTCSPPAQNTPQNLMHNFWNVAPPLPLHPIPLASIPGVLC</sequence>
<gene>
    <name evidence="1" type="ORF">EYC84_009046</name>
</gene>
<dbReference type="EMBL" id="VICG01000012">
    <property type="protein sequence ID" value="KAA8566484.1"/>
    <property type="molecule type" value="Genomic_DNA"/>
</dbReference>
<name>A0A5M9JAY9_MONFR</name>
<evidence type="ECO:0000313" key="1">
    <source>
        <dbReference type="EMBL" id="KAA8566484.1"/>
    </source>
</evidence>